<comment type="subcellular location">
    <subcellularLocation>
        <location evidence="1">Cell membrane</location>
    </subcellularLocation>
</comment>
<feature type="transmembrane region" description="Helical" evidence="7">
    <location>
        <begin position="180"/>
        <end position="199"/>
    </location>
</feature>
<dbReference type="Gene3D" id="6.10.340.10">
    <property type="match status" value="1"/>
</dbReference>
<keyword evidence="7" id="KW-0812">Transmembrane</keyword>
<dbReference type="Pfam" id="PF00672">
    <property type="entry name" value="HAMP"/>
    <property type="match status" value="1"/>
</dbReference>
<dbReference type="SMART" id="SM00304">
    <property type="entry name" value="HAMP"/>
    <property type="match status" value="1"/>
</dbReference>
<evidence type="ECO:0000256" key="7">
    <source>
        <dbReference type="SAM" id="Phobius"/>
    </source>
</evidence>
<evidence type="ECO:0000256" key="6">
    <source>
        <dbReference type="PROSITE-ProRule" id="PRU00284"/>
    </source>
</evidence>
<dbReference type="PROSITE" id="PS50885">
    <property type="entry name" value="HAMP"/>
    <property type="match status" value="1"/>
</dbReference>
<name>A0A368Y9P4_9BACI</name>
<evidence type="ECO:0000259" key="8">
    <source>
        <dbReference type="PROSITE" id="PS50111"/>
    </source>
</evidence>
<dbReference type="Pfam" id="PF00015">
    <property type="entry name" value="MCPsignal"/>
    <property type="match status" value="1"/>
</dbReference>
<comment type="similarity">
    <text evidence="5">Belongs to the methyl-accepting chemotaxis (MCP) protein family.</text>
</comment>
<dbReference type="InterPro" id="IPR003660">
    <property type="entry name" value="HAMP_dom"/>
</dbReference>
<keyword evidence="4 6" id="KW-0807">Transducer</keyword>
<evidence type="ECO:0000256" key="2">
    <source>
        <dbReference type="ARBA" id="ARBA00022475"/>
    </source>
</evidence>
<dbReference type="PANTHER" id="PTHR32089:SF114">
    <property type="entry name" value="METHYL-ACCEPTING CHEMOTAXIS PROTEIN MCPB"/>
    <property type="match status" value="1"/>
</dbReference>
<dbReference type="PANTHER" id="PTHR32089">
    <property type="entry name" value="METHYL-ACCEPTING CHEMOTAXIS PROTEIN MCPB"/>
    <property type="match status" value="1"/>
</dbReference>
<evidence type="ECO:0000256" key="5">
    <source>
        <dbReference type="ARBA" id="ARBA00029447"/>
    </source>
</evidence>
<dbReference type="InterPro" id="IPR004090">
    <property type="entry name" value="Chemotax_Me-accpt_rcpt"/>
</dbReference>
<evidence type="ECO:0000313" key="10">
    <source>
        <dbReference type="EMBL" id="RCW76991.1"/>
    </source>
</evidence>
<keyword evidence="3 7" id="KW-0472">Membrane</keyword>
<keyword evidence="7" id="KW-1133">Transmembrane helix</keyword>
<keyword evidence="2" id="KW-1003">Cell membrane</keyword>
<dbReference type="OrthoDB" id="107771at2"/>
<dbReference type="InterPro" id="IPR004089">
    <property type="entry name" value="MCPsignal_dom"/>
</dbReference>
<keyword evidence="11" id="KW-1185">Reference proteome</keyword>
<dbReference type="PROSITE" id="PS50111">
    <property type="entry name" value="CHEMOTAXIS_TRANSDUC_2"/>
    <property type="match status" value="1"/>
</dbReference>
<organism evidence="10 11">
    <name type="scientific">Saliterribacillus persicus</name>
    <dbReference type="NCBI Taxonomy" id="930114"/>
    <lineage>
        <taxon>Bacteria</taxon>
        <taxon>Bacillati</taxon>
        <taxon>Bacillota</taxon>
        <taxon>Bacilli</taxon>
        <taxon>Bacillales</taxon>
        <taxon>Bacillaceae</taxon>
        <taxon>Saliterribacillus</taxon>
    </lineage>
</organism>
<dbReference type="CDD" id="cd06225">
    <property type="entry name" value="HAMP"/>
    <property type="match status" value="1"/>
</dbReference>
<dbReference type="RefSeq" id="WP_114351748.1">
    <property type="nucleotide sequence ID" value="NZ_QPJJ01000002.1"/>
</dbReference>
<evidence type="ECO:0000256" key="3">
    <source>
        <dbReference type="ARBA" id="ARBA00023136"/>
    </source>
</evidence>
<sequence length="561" mass="61121">MKMNITKKLLLGFISILILLIIIASLTFSSFSHIEEFLSSNEDANVEVELFNEMEKEILNEYKAVTQYLVSSDNSFIDQFEKSNELFTNHAERLLSTDSKNESEIEEVINLEGRLHGLMNEMIMIKDSTSNESYTELINESNTIISSVAEASDELRMGYHTQIEETNGGVLYMSQFSNKVISSISIVAIILGLAIALYISRIISKPLKQLAIAADEVSQGNLLIDEIKVKNRDEIGQLASSFNLMVLNLRDLIANVRDTSEQVAASAEELTASAEQTTSSTNQVTTAIQEVASGSESQGRATQDSANAISDLDKGIKQITDTASTLTESTSATAIQANTGNEMLKKVISQMYSISQSTKDTNELINELDNNSKKIGNIIGAITEIAEQTNLLALNAAIESARAGEHGKGFAVVADEVRKLAEQSRNSASQISNLVELTQNDIFRVVEMTKNSSEQVTEGRILVEDTGKSFGNILGAVDNVSEEISILSSLSKKMSVSMNDVNSSIKEVSSIAKSSISNTADIAASSEEQLATMEEVNMSASNLAKMAEELRNQISTFKIYK</sequence>
<gene>
    <name evidence="10" type="ORF">DFR57_102266</name>
</gene>
<dbReference type="Gene3D" id="1.10.287.950">
    <property type="entry name" value="Methyl-accepting chemotaxis protein"/>
    <property type="match status" value="1"/>
</dbReference>
<dbReference type="SUPFAM" id="SSF58104">
    <property type="entry name" value="Methyl-accepting chemotaxis protein (MCP) signaling domain"/>
    <property type="match status" value="1"/>
</dbReference>
<evidence type="ECO:0000256" key="1">
    <source>
        <dbReference type="ARBA" id="ARBA00004236"/>
    </source>
</evidence>
<dbReference type="PRINTS" id="PR00260">
    <property type="entry name" value="CHEMTRNSDUCR"/>
</dbReference>
<dbReference type="CDD" id="cd11386">
    <property type="entry name" value="MCP_signal"/>
    <property type="match status" value="1"/>
</dbReference>
<dbReference type="Proteomes" id="UP000252585">
    <property type="component" value="Unassembled WGS sequence"/>
</dbReference>
<dbReference type="EMBL" id="QPJJ01000002">
    <property type="protein sequence ID" value="RCW76991.1"/>
    <property type="molecule type" value="Genomic_DNA"/>
</dbReference>
<evidence type="ECO:0000259" key="9">
    <source>
        <dbReference type="PROSITE" id="PS50885"/>
    </source>
</evidence>
<dbReference type="GO" id="GO:0005886">
    <property type="term" value="C:plasma membrane"/>
    <property type="evidence" value="ECO:0007669"/>
    <property type="project" value="UniProtKB-SubCell"/>
</dbReference>
<evidence type="ECO:0000256" key="4">
    <source>
        <dbReference type="ARBA" id="ARBA00023224"/>
    </source>
</evidence>
<protein>
    <submittedName>
        <fullName evidence="10">Methyl-accepting chemotaxis protein</fullName>
    </submittedName>
</protein>
<dbReference type="GO" id="GO:0007165">
    <property type="term" value="P:signal transduction"/>
    <property type="evidence" value="ECO:0007669"/>
    <property type="project" value="UniProtKB-KW"/>
</dbReference>
<feature type="domain" description="Methyl-accepting transducer" evidence="8">
    <location>
        <begin position="273"/>
        <end position="509"/>
    </location>
</feature>
<proteinExistence type="inferred from homology"/>
<dbReference type="SMART" id="SM00283">
    <property type="entry name" value="MA"/>
    <property type="match status" value="1"/>
</dbReference>
<dbReference type="GO" id="GO:0006935">
    <property type="term" value="P:chemotaxis"/>
    <property type="evidence" value="ECO:0007669"/>
    <property type="project" value="InterPro"/>
</dbReference>
<feature type="domain" description="HAMP" evidence="9">
    <location>
        <begin position="201"/>
        <end position="254"/>
    </location>
</feature>
<comment type="caution">
    <text evidence="10">The sequence shown here is derived from an EMBL/GenBank/DDBJ whole genome shotgun (WGS) entry which is preliminary data.</text>
</comment>
<accession>A0A368Y9P4</accession>
<dbReference type="AlphaFoldDB" id="A0A368Y9P4"/>
<reference evidence="10 11" key="1">
    <citation type="submission" date="2018-07" db="EMBL/GenBank/DDBJ databases">
        <title>Genomic Encyclopedia of Type Strains, Phase IV (KMG-IV): sequencing the most valuable type-strain genomes for metagenomic binning, comparative biology and taxonomic classification.</title>
        <authorList>
            <person name="Goeker M."/>
        </authorList>
    </citation>
    <scope>NUCLEOTIDE SEQUENCE [LARGE SCALE GENOMIC DNA]</scope>
    <source>
        <strain evidence="10 11">DSM 27696</strain>
    </source>
</reference>
<evidence type="ECO:0000313" key="11">
    <source>
        <dbReference type="Proteomes" id="UP000252585"/>
    </source>
</evidence>
<dbReference type="GO" id="GO:0004888">
    <property type="term" value="F:transmembrane signaling receptor activity"/>
    <property type="evidence" value="ECO:0007669"/>
    <property type="project" value="InterPro"/>
</dbReference>